<organism evidence="2 3">
    <name type="scientific">Colletotrichum godetiae</name>
    <dbReference type="NCBI Taxonomy" id="1209918"/>
    <lineage>
        <taxon>Eukaryota</taxon>
        <taxon>Fungi</taxon>
        <taxon>Dikarya</taxon>
        <taxon>Ascomycota</taxon>
        <taxon>Pezizomycotina</taxon>
        <taxon>Sordariomycetes</taxon>
        <taxon>Hypocreomycetidae</taxon>
        <taxon>Glomerellales</taxon>
        <taxon>Glomerellaceae</taxon>
        <taxon>Colletotrichum</taxon>
        <taxon>Colletotrichum acutatum species complex</taxon>
    </lineage>
</organism>
<keyword evidence="3" id="KW-1185">Reference proteome</keyword>
<sequence length="400" mass="43304">MYRSGRHILGRCEERPKKTVGNSAGCPSMKEKPSNSDPRHLMDDVSEACNNDTADLTGSLDTDLLPISDESDELDFQPLDNENPIRPLISIAAHDLFHQYLTRNHTRGGAASTGNSSSTSASAAAQGEGGNLTPTCAGKGKRKAESELKSSREPNKTSDSSKEIRKPQLTLACPFWKLDSNRHHVCAPPVHRALETAGLLPGVTTEEESQHVRRVVNEAFYVMQQEWISSRTMVRGGANQRHSHSNIYRDNTRLVGRSRTPTASLPDSGIVMGPQNNTSSRSPNQSSLSASHSGSRDLQNSDNSIPQGITGLDDELENLPTPTEQFTNTGWGPPPTLDICKQNHSEEVFGATSGTTNFSAIPGAHESAESLPWEWNNGNSLLFEGDAVDFTPPEAPASLD</sequence>
<feature type="compositionally biased region" description="Polar residues" evidence="1">
    <location>
        <begin position="274"/>
        <end position="307"/>
    </location>
</feature>
<feature type="compositionally biased region" description="Basic and acidic residues" evidence="1">
    <location>
        <begin position="29"/>
        <end position="43"/>
    </location>
</feature>
<dbReference type="RefSeq" id="XP_060424612.1">
    <property type="nucleotide sequence ID" value="XM_060572892.1"/>
</dbReference>
<dbReference type="Proteomes" id="UP001224890">
    <property type="component" value="Unassembled WGS sequence"/>
</dbReference>
<feature type="region of interest" description="Disordered" evidence="1">
    <location>
        <begin position="235"/>
        <end position="333"/>
    </location>
</feature>
<proteinExistence type="predicted"/>
<feature type="region of interest" description="Disordered" evidence="1">
    <location>
        <begin position="107"/>
        <end position="164"/>
    </location>
</feature>
<evidence type="ECO:0000256" key="1">
    <source>
        <dbReference type="SAM" id="MobiDB-lite"/>
    </source>
</evidence>
<evidence type="ECO:0000313" key="3">
    <source>
        <dbReference type="Proteomes" id="UP001224890"/>
    </source>
</evidence>
<dbReference type="GeneID" id="85457418"/>
<feature type="compositionally biased region" description="Basic and acidic residues" evidence="1">
    <location>
        <begin position="143"/>
        <end position="164"/>
    </location>
</feature>
<reference evidence="2" key="1">
    <citation type="submission" date="2021-06" db="EMBL/GenBank/DDBJ databases">
        <title>Comparative genomics, transcriptomics and evolutionary studies reveal genomic signatures of adaptation to plant cell wall in hemibiotrophic fungi.</title>
        <authorList>
            <consortium name="DOE Joint Genome Institute"/>
            <person name="Baroncelli R."/>
            <person name="Diaz J.F."/>
            <person name="Benocci T."/>
            <person name="Peng M."/>
            <person name="Battaglia E."/>
            <person name="Haridas S."/>
            <person name="Andreopoulos W."/>
            <person name="Labutti K."/>
            <person name="Pangilinan J."/>
            <person name="Floch G.L."/>
            <person name="Makela M.R."/>
            <person name="Henrissat B."/>
            <person name="Grigoriev I.V."/>
            <person name="Crouch J.A."/>
            <person name="De Vries R.P."/>
            <person name="Sukno S.A."/>
            <person name="Thon M.R."/>
        </authorList>
    </citation>
    <scope>NUCLEOTIDE SEQUENCE</scope>
    <source>
        <strain evidence="2">CBS 193.32</strain>
    </source>
</reference>
<protein>
    <submittedName>
        <fullName evidence="2">Uncharacterized protein</fullName>
    </submittedName>
</protein>
<accession>A0AAJ0AB27</accession>
<gene>
    <name evidence="2" type="ORF">BDP55DRAFT_636509</name>
</gene>
<dbReference type="EMBL" id="JAHMHR010000055">
    <property type="protein sequence ID" value="KAK1659848.1"/>
    <property type="molecule type" value="Genomic_DNA"/>
</dbReference>
<dbReference type="AlphaFoldDB" id="A0AAJ0AB27"/>
<comment type="caution">
    <text evidence="2">The sequence shown here is derived from an EMBL/GenBank/DDBJ whole genome shotgun (WGS) entry which is preliminary data.</text>
</comment>
<evidence type="ECO:0000313" key="2">
    <source>
        <dbReference type="EMBL" id="KAK1659848.1"/>
    </source>
</evidence>
<name>A0AAJ0AB27_9PEZI</name>
<feature type="compositionally biased region" description="Low complexity" evidence="1">
    <location>
        <begin position="108"/>
        <end position="126"/>
    </location>
</feature>
<feature type="region of interest" description="Disordered" evidence="1">
    <location>
        <begin position="16"/>
        <end position="43"/>
    </location>
</feature>
<feature type="compositionally biased region" description="Polar residues" evidence="1">
    <location>
        <begin position="320"/>
        <end position="330"/>
    </location>
</feature>